<dbReference type="InterPro" id="IPR017441">
    <property type="entry name" value="Protein_kinase_ATP_BS"/>
</dbReference>
<dbReference type="GO" id="GO:0005634">
    <property type="term" value="C:nucleus"/>
    <property type="evidence" value="ECO:0007669"/>
    <property type="project" value="TreeGrafter"/>
</dbReference>
<evidence type="ECO:0000256" key="3">
    <source>
        <dbReference type="ARBA" id="ARBA00022741"/>
    </source>
</evidence>
<protein>
    <submittedName>
        <fullName evidence="9">Kinase-like protein</fullName>
    </submittedName>
</protein>
<accession>A0A4S8ZNP8</accession>
<dbReference type="InterPro" id="IPR011009">
    <property type="entry name" value="Kinase-like_dom_sf"/>
</dbReference>
<dbReference type="GO" id="GO:0000776">
    <property type="term" value="C:kinetochore"/>
    <property type="evidence" value="ECO:0007669"/>
    <property type="project" value="TreeGrafter"/>
</dbReference>
<dbReference type="InterPro" id="IPR027084">
    <property type="entry name" value="Mps1_cat"/>
</dbReference>
<dbReference type="GO" id="GO:0007094">
    <property type="term" value="P:mitotic spindle assembly checkpoint signaling"/>
    <property type="evidence" value="ECO:0007669"/>
    <property type="project" value="TreeGrafter"/>
</dbReference>
<evidence type="ECO:0000256" key="6">
    <source>
        <dbReference type="PROSITE-ProRule" id="PRU10141"/>
    </source>
</evidence>
<evidence type="ECO:0000313" key="9">
    <source>
        <dbReference type="EMBL" id="THW67750.1"/>
    </source>
</evidence>
<feature type="region of interest" description="Disordered" evidence="7">
    <location>
        <begin position="119"/>
        <end position="452"/>
    </location>
</feature>
<dbReference type="PROSITE" id="PS00107">
    <property type="entry name" value="PROTEIN_KINASE_ATP"/>
    <property type="match status" value="1"/>
</dbReference>
<dbReference type="PANTHER" id="PTHR22974:SF21">
    <property type="entry name" value="DUAL SPECIFICITY PROTEIN KINASE TTK"/>
    <property type="match status" value="1"/>
</dbReference>
<gene>
    <name evidence="9" type="ORF">D6D20_00423</name>
</gene>
<feature type="compositionally biased region" description="Low complexity" evidence="7">
    <location>
        <begin position="323"/>
        <end position="333"/>
    </location>
</feature>
<evidence type="ECO:0000256" key="7">
    <source>
        <dbReference type="SAM" id="MobiDB-lite"/>
    </source>
</evidence>
<dbReference type="Proteomes" id="UP000310421">
    <property type="component" value="Unassembled WGS sequence"/>
</dbReference>
<dbReference type="GO" id="GO:0007059">
    <property type="term" value="P:chromosome segregation"/>
    <property type="evidence" value="ECO:0007669"/>
    <property type="project" value="TreeGrafter"/>
</dbReference>
<feature type="binding site" evidence="6">
    <location>
        <position position="564"/>
    </location>
    <ligand>
        <name>ATP</name>
        <dbReference type="ChEBI" id="CHEBI:30616"/>
    </ligand>
</feature>
<keyword evidence="2" id="KW-0808">Transferase</keyword>
<dbReference type="EMBL" id="QZAN01000002">
    <property type="protein sequence ID" value="THW67750.1"/>
    <property type="molecule type" value="Genomic_DNA"/>
</dbReference>
<keyword evidence="3 6" id="KW-0547">Nucleotide-binding</keyword>
<dbReference type="GO" id="GO:0004674">
    <property type="term" value="F:protein serine/threonine kinase activity"/>
    <property type="evidence" value="ECO:0007669"/>
    <property type="project" value="UniProtKB-KW"/>
</dbReference>
<keyword evidence="1" id="KW-0723">Serine/threonine-protein kinase</keyword>
<dbReference type="Pfam" id="PF00069">
    <property type="entry name" value="Pkinase"/>
    <property type="match status" value="1"/>
</dbReference>
<dbReference type="GO" id="GO:0034501">
    <property type="term" value="P:protein localization to kinetochore"/>
    <property type="evidence" value="ECO:0007669"/>
    <property type="project" value="TreeGrafter"/>
</dbReference>
<feature type="region of interest" description="Disordered" evidence="7">
    <location>
        <begin position="472"/>
        <end position="506"/>
    </location>
</feature>
<dbReference type="FunFam" id="3.30.200.20:FF:000131">
    <property type="entry name" value="Dual specificity protein kinase TTK"/>
    <property type="match status" value="1"/>
</dbReference>
<evidence type="ECO:0000256" key="1">
    <source>
        <dbReference type="ARBA" id="ARBA00022527"/>
    </source>
</evidence>
<feature type="compositionally biased region" description="Low complexity" evidence="7">
    <location>
        <begin position="196"/>
        <end position="216"/>
    </location>
</feature>
<dbReference type="PROSITE" id="PS50011">
    <property type="entry name" value="PROTEIN_KINASE_DOM"/>
    <property type="match status" value="1"/>
</dbReference>
<comment type="caution">
    <text evidence="9">The sequence shown here is derived from an EMBL/GenBank/DDBJ whole genome shotgun (WGS) entry which is preliminary data.</text>
</comment>
<feature type="compositionally biased region" description="Polar residues" evidence="7">
    <location>
        <begin position="290"/>
        <end position="306"/>
    </location>
</feature>
<feature type="compositionally biased region" description="Basic and acidic residues" evidence="7">
    <location>
        <begin position="334"/>
        <end position="357"/>
    </location>
</feature>
<dbReference type="AlphaFoldDB" id="A0A4S8ZNP8"/>
<dbReference type="InterPro" id="IPR000719">
    <property type="entry name" value="Prot_kinase_dom"/>
</dbReference>
<name>A0A4S8ZNP8_AURPU</name>
<evidence type="ECO:0000313" key="10">
    <source>
        <dbReference type="Proteomes" id="UP000310421"/>
    </source>
</evidence>
<feature type="compositionally biased region" description="Polar residues" evidence="7">
    <location>
        <begin position="224"/>
        <end position="236"/>
    </location>
</feature>
<evidence type="ECO:0000256" key="4">
    <source>
        <dbReference type="ARBA" id="ARBA00022777"/>
    </source>
</evidence>
<dbReference type="CDD" id="cd14131">
    <property type="entry name" value="PKc_Mps1"/>
    <property type="match status" value="1"/>
</dbReference>
<dbReference type="SMART" id="SM00220">
    <property type="entry name" value="S_TKc"/>
    <property type="match status" value="1"/>
</dbReference>
<reference evidence="9 10" key="1">
    <citation type="submission" date="2018-10" db="EMBL/GenBank/DDBJ databases">
        <title>Fifty Aureobasidium pullulans genomes reveal a recombining polyextremotolerant generalist.</title>
        <authorList>
            <person name="Gostincar C."/>
            <person name="Turk M."/>
            <person name="Zajc J."/>
            <person name="Gunde-Cimerman N."/>
        </authorList>
    </citation>
    <scope>NUCLEOTIDE SEQUENCE [LARGE SCALE GENOMIC DNA]</scope>
    <source>
        <strain evidence="9 10">EXF-10751</strain>
    </source>
</reference>
<dbReference type="GO" id="GO:0033316">
    <property type="term" value="P:meiotic spindle assembly checkpoint signaling"/>
    <property type="evidence" value="ECO:0007669"/>
    <property type="project" value="TreeGrafter"/>
</dbReference>
<feature type="compositionally biased region" description="Polar residues" evidence="7">
    <location>
        <begin position="151"/>
        <end position="175"/>
    </location>
</feature>
<dbReference type="Gene3D" id="3.30.200.20">
    <property type="entry name" value="Phosphorylase Kinase, domain 1"/>
    <property type="match status" value="1"/>
</dbReference>
<dbReference type="FunFam" id="1.10.510.10:FF:000377">
    <property type="entry name" value="Checkpoint protein kinase"/>
    <property type="match status" value="1"/>
</dbReference>
<evidence type="ECO:0000256" key="5">
    <source>
        <dbReference type="ARBA" id="ARBA00022840"/>
    </source>
</evidence>
<proteinExistence type="predicted"/>
<evidence type="ECO:0000256" key="2">
    <source>
        <dbReference type="ARBA" id="ARBA00022679"/>
    </source>
</evidence>
<dbReference type="GO" id="GO:0004712">
    <property type="term" value="F:protein serine/threonine/tyrosine kinase activity"/>
    <property type="evidence" value="ECO:0007669"/>
    <property type="project" value="TreeGrafter"/>
</dbReference>
<keyword evidence="5 6" id="KW-0067">ATP-binding</keyword>
<feature type="compositionally biased region" description="Basic and acidic residues" evidence="7">
    <location>
        <begin position="376"/>
        <end position="413"/>
    </location>
</feature>
<dbReference type="PANTHER" id="PTHR22974">
    <property type="entry name" value="MIXED LINEAGE PROTEIN KINASE"/>
    <property type="match status" value="1"/>
</dbReference>
<keyword evidence="4 9" id="KW-0418">Kinase</keyword>
<dbReference type="SUPFAM" id="SSF56112">
    <property type="entry name" value="Protein kinase-like (PK-like)"/>
    <property type="match status" value="1"/>
</dbReference>
<organism evidence="9 10">
    <name type="scientific">Aureobasidium pullulans</name>
    <name type="common">Black yeast</name>
    <name type="synonym">Pullularia pullulans</name>
    <dbReference type="NCBI Taxonomy" id="5580"/>
    <lineage>
        <taxon>Eukaryota</taxon>
        <taxon>Fungi</taxon>
        <taxon>Dikarya</taxon>
        <taxon>Ascomycota</taxon>
        <taxon>Pezizomycotina</taxon>
        <taxon>Dothideomycetes</taxon>
        <taxon>Dothideomycetidae</taxon>
        <taxon>Dothideales</taxon>
        <taxon>Saccotheciaceae</taxon>
        <taxon>Aureobasidium</taxon>
    </lineage>
</organism>
<sequence length="885" mass="97604">MEIDLAGVVGSTDRAGLDGCDFPGDSATSPLPSLEYSLYLRKHQPRSAITNLSHTNIASMSTASRPYYRHGSPLSVFNPAQGFAADAPMMQRIDVGDSSDDEIPPPMKFSALTRALLESEEGIEQSSPKQDTARDYETPSRAPQLKIVRKSSPTHSQTATSPRIVSVSKRNLSSSRHGERYASSRENTPALEFVTPAPASRSTRSSASRSASNPSPALEPVDNDASQNFGASQYDASTRHMPPSTLNKTRHASAESSVHPGSVRVKRAPGAFLRGAPVRRGFRRRESDDNVSPQDGSAPHSESQSQPDHDEEPAYSVGRTSRADSANADSAAGSRHDFARSRNHSRDISAPLKRDTSTDQARVASRASTRVPSMERPARRPSVEPHKRERSDSLARSNHGEAVQRRPSNDHMAVRPAPEYQRQTRPSSRTQHDATEDQENIPPPTFKRDRHHDFKYLGKPDKLALHVKSQPVEETPISHQSPRRALTTISNNTPVRPAPPPPPKMSVLDAATKTAGASTTKSKKRRQHILINGKLFTQMNKVGKGGSSDVYCVMAENYKLFALKKVKLEDCDESAMRGFKGEIDLLTKLADVERVIRLFDWELDNEKQILSVLMEKGDQDLNRILTIALNGTDPKFDPVLTRFYWKEMLECVQAVHDYDIVHSDLKPANFLSVQGKLKLIDFGIANAIDIAHTVNVHRDSHIGTPNYMSPESILDTNAPTPGSERTSNNGSRLMKIGKPSDVWSLGCILYQMVYGRPPFAHIANQISRIMAITNSKVVIEFPDKGVGGVTVPSALKGTLRRCLQRDLHARPTVKQLLSLSDPWLYPDVGNAVAMSEDLLAQIIDKVVERCKDPKRGIPSPDEVKQYPASFMSKIREMVEREGVVG</sequence>
<dbReference type="GO" id="GO:0005524">
    <property type="term" value="F:ATP binding"/>
    <property type="evidence" value="ECO:0007669"/>
    <property type="project" value="UniProtKB-UniRule"/>
</dbReference>
<feature type="domain" description="Protein kinase" evidence="8">
    <location>
        <begin position="536"/>
        <end position="824"/>
    </location>
</feature>
<evidence type="ECO:0000259" key="8">
    <source>
        <dbReference type="PROSITE" id="PS50011"/>
    </source>
</evidence>
<dbReference type="Gene3D" id="1.10.510.10">
    <property type="entry name" value="Transferase(Phosphotransferase) domain 1"/>
    <property type="match status" value="1"/>
</dbReference>